<evidence type="ECO:0000313" key="3">
    <source>
        <dbReference type="EMBL" id="KAA6361205.1"/>
    </source>
</evidence>
<comment type="caution">
    <text evidence="3">The sequence shown here is derived from an EMBL/GenBank/DDBJ whole genome shotgun (WGS) entry which is preliminary data.</text>
</comment>
<feature type="region of interest" description="Disordered" evidence="2">
    <location>
        <begin position="1"/>
        <end position="51"/>
    </location>
</feature>
<name>A0A5J4TUX3_9EUKA</name>
<organism evidence="3 4">
    <name type="scientific">Streblomastix strix</name>
    <dbReference type="NCBI Taxonomy" id="222440"/>
    <lineage>
        <taxon>Eukaryota</taxon>
        <taxon>Metamonada</taxon>
        <taxon>Preaxostyla</taxon>
        <taxon>Oxymonadida</taxon>
        <taxon>Streblomastigidae</taxon>
        <taxon>Streblomastix</taxon>
    </lineage>
</organism>
<feature type="coiled-coil region" evidence="1">
    <location>
        <begin position="233"/>
        <end position="267"/>
    </location>
</feature>
<gene>
    <name evidence="3" type="ORF">EZS28_043268</name>
</gene>
<feature type="non-terminal residue" evidence="3">
    <location>
        <position position="279"/>
    </location>
</feature>
<feature type="compositionally biased region" description="Basic residues" evidence="2">
    <location>
        <begin position="1"/>
        <end position="13"/>
    </location>
</feature>
<accession>A0A5J4TUX3</accession>
<evidence type="ECO:0000256" key="2">
    <source>
        <dbReference type="SAM" id="MobiDB-lite"/>
    </source>
</evidence>
<sequence>MFKKATSKLKKARAPGEIAENAETRSTDTNSKKVNIGDGSLQTKQKEKKRKFSLQQGIPIDDLNEKTIKKETQEDYLQRQYLDQKEYIDLDDENPKESEQMKNIIDLERQDNEYQSKDDDIIHPTDNNIIDLEAIDEVQVIDKDDEEDSDDINEDDQDADQEWEYQQLKNAGVKQAAVIVTQGSRYKRGLLPQTLKSVNDTQQTNIQSEISQSPSRKVSSSYLQDEQKEQIPLQSGNELIQQLEKALSIVKQEQRKIKDKIANKEDDKYIALQTIRQSK</sequence>
<dbReference type="AlphaFoldDB" id="A0A5J4TUX3"/>
<feature type="compositionally biased region" description="Acidic residues" evidence="2">
    <location>
        <begin position="143"/>
        <end position="161"/>
    </location>
</feature>
<keyword evidence="1" id="KW-0175">Coiled coil</keyword>
<proteinExistence type="predicted"/>
<dbReference type="EMBL" id="SNRW01025884">
    <property type="protein sequence ID" value="KAA6361205.1"/>
    <property type="molecule type" value="Genomic_DNA"/>
</dbReference>
<feature type="compositionally biased region" description="Polar residues" evidence="2">
    <location>
        <begin position="198"/>
        <end position="224"/>
    </location>
</feature>
<protein>
    <submittedName>
        <fullName evidence="3">Uncharacterized protein</fullName>
    </submittedName>
</protein>
<dbReference type="Proteomes" id="UP000324800">
    <property type="component" value="Unassembled WGS sequence"/>
</dbReference>
<evidence type="ECO:0000256" key="1">
    <source>
        <dbReference type="SAM" id="Coils"/>
    </source>
</evidence>
<reference evidence="3 4" key="1">
    <citation type="submission" date="2019-03" db="EMBL/GenBank/DDBJ databases">
        <title>Single cell metagenomics reveals metabolic interactions within the superorganism composed of flagellate Streblomastix strix and complex community of Bacteroidetes bacteria on its surface.</title>
        <authorList>
            <person name="Treitli S.C."/>
            <person name="Kolisko M."/>
            <person name="Husnik F."/>
            <person name="Keeling P."/>
            <person name="Hampl V."/>
        </authorList>
    </citation>
    <scope>NUCLEOTIDE SEQUENCE [LARGE SCALE GENOMIC DNA]</scope>
    <source>
        <strain evidence="3">ST1C</strain>
    </source>
</reference>
<evidence type="ECO:0000313" key="4">
    <source>
        <dbReference type="Proteomes" id="UP000324800"/>
    </source>
</evidence>
<feature type="region of interest" description="Disordered" evidence="2">
    <location>
        <begin position="139"/>
        <end position="161"/>
    </location>
</feature>
<feature type="region of interest" description="Disordered" evidence="2">
    <location>
        <begin position="198"/>
        <end position="230"/>
    </location>
</feature>